<keyword evidence="4 6" id="KW-1133">Transmembrane helix</keyword>
<dbReference type="GO" id="GO:0016020">
    <property type="term" value="C:membrane"/>
    <property type="evidence" value="ECO:0007669"/>
    <property type="project" value="UniProtKB-SubCell"/>
</dbReference>
<dbReference type="RefSeq" id="WP_036152740.1">
    <property type="nucleotide sequence ID" value="NZ_AVCX01000009.1"/>
</dbReference>
<dbReference type="eggNOG" id="COG0306">
    <property type="taxonomic scope" value="Bacteria"/>
</dbReference>
<dbReference type="Proteomes" id="UP000030437">
    <property type="component" value="Unassembled WGS sequence"/>
</dbReference>
<keyword evidence="8" id="KW-1185">Reference proteome</keyword>
<proteinExistence type="predicted"/>
<protein>
    <submittedName>
        <fullName evidence="7">Inorganic phosphate transporter</fullName>
    </submittedName>
</protein>
<evidence type="ECO:0000256" key="4">
    <source>
        <dbReference type="ARBA" id="ARBA00022989"/>
    </source>
</evidence>
<dbReference type="AlphaFoldDB" id="A0A0A3JGG5"/>
<keyword evidence="5 6" id="KW-0472">Membrane</keyword>
<evidence type="ECO:0000256" key="2">
    <source>
        <dbReference type="ARBA" id="ARBA00022448"/>
    </source>
</evidence>
<dbReference type="Pfam" id="PF01384">
    <property type="entry name" value="PHO4"/>
    <property type="match status" value="1"/>
</dbReference>
<evidence type="ECO:0000256" key="1">
    <source>
        <dbReference type="ARBA" id="ARBA00004141"/>
    </source>
</evidence>
<reference evidence="7 8" key="1">
    <citation type="submission" date="2014-02" db="EMBL/GenBank/DDBJ databases">
        <title>Draft genome sequence of Lysinibacillus odysseyi NBRC 100172.</title>
        <authorList>
            <person name="Zhang F."/>
            <person name="Wang G."/>
            <person name="Zhang L."/>
        </authorList>
    </citation>
    <scope>NUCLEOTIDE SEQUENCE [LARGE SCALE GENOMIC DNA]</scope>
    <source>
        <strain evidence="7 8">NBRC 100172</strain>
    </source>
</reference>
<keyword evidence="3 6" id="KW-0812">Transmembrane</keyword>
<feature type="transmembrane region" description="Helical" evidence="6">
    <location>
        <begin position="145"/>
        <end position="168"/>
    </location>
</feature>
<evidence type="ECO:0000256" key="3">
    <source>
        <dbReference type="ARBA" id="ARBA00022692"/>
    </source>
</evidence>
<dbReference type="InterPro" id="IPR001204">
    <property type="entry name" value="Phos_transporter"/>
</dbReference>
<evidence type="ECO:0000313" key="8">
    <source>
        <dbReference type="Proteomes" id="UP000030437"/>
    </source>
</evidence>
<dbReference type="PANTHER" id="PTHR11101">
    <property type="entry name" value="PHOSPHATE TRANSPORTER"/>
    <property type="match status" value="1"/>
</dbReference>
<evidence type="ECO:0000313" key="7">
    <source>
        <dbReference type="EMBL" id="KGR86122.1"/>
    </source>
</evidence>
<dbReference type="STRING" id="1220589.CD32_06910"/>
<evidence type="ECO:0000256" key="6">
    <source>
        <dbReference type="SAM" id="Phobius"/>
    </source>
</evidence>
<feature type="transmembrane region" description="Helical" evidence="6">
    <location>
        <begin position="313"/>
        <end position="337"/>
    </location>
</feature>
<feature type="transmembrane region" description="Helical" evidence="6">
    <location>
        <begin position="44"/>
        <end position="68"/>
    </location>
</feature>
<organism evidence="7 8">
    <name type="scientific">Lysinibacillus odysseyi 34hs-1 = NBRC 100172</name>
    <dbReference type="NCBI Taxonomy" id="1220589"/>
    <lineage>
        <taxon>Bacteria</taxon>
        <taxon>Bacillati</taxon>
        <taxon>Bacillota</taxon>
        <taxon>Bacilli</taxon>
        <taxon>Bacillales</taxon>
        <taxon>Bacillaceae</taxon>
        <taxon>Lysinibacillus</taxon>
    </lineage>
</organism>
<comment type="subcellular location">
    <subcellularLocation>
        <location evidence="1">Membrane</location>
        <topology evidence="1">Multi-pass membrane protein</topology>
    </subcellularLocation>
</comment>
<feature type="transmembrane region" description="Helical" evidence="6">
    <location>
        <begin position="88"/>
        <end position="109"/>
    </location>
</feature>
<dbReference type="PANTHER" id="PTHR11101:SF80">
    <property type="entry name" value="PHOSPHATE TRANSPORTER"/>
    <property type="match status" value="1"/>
</dbReference>
<keyword evidence="2" id="KW-0813">Transport</keyword>
<sequence length="338" mass="35732">MDTIFLITILVVIFALAFDFINGFHDTANAIATSVSTRALKPRVAVLMAATMNFIGALTFVGVAKAIASDIVDPFSLNTFDGDVTGSIVILGALCSAITWNLLTWYYGIPSSSSHTLIGSLAGAAIGASGFGILNYAGFLKILEALILSPIIALTVGFCVMSIFKIIFKNRNLYKANKRFRIFQIITAAIQSFTHGTNDAQKAMGIITMALIAAGLQSGDDVQGWVRIACATAMGLGTSIGGYKIIKTVGGKIMKIRPINGVAADLSSATVIFGATLIHLPVSTTHVISSAIMGVGSAQRVKGVRWGTARKMVVTWVITIPISAVMGAIFYTILHFIF</sequence>
<feature type="transmembrane region" description="Helical" evidence="6">
    <location>
        <begin position="116"/>
        <end position="139"/>
    </location>
</feature>
<dbReference type="GO" id="GO:0005315">
    <property type="term" value="F:phosphate transmembrane transporter activity"/>
    <property type="evidence" value="ECO:0007669"/>
    <property type="project" value="InterPro"/>
</dbReference>
<dbReference type="OrthoDB" id="9779554at2"/>
<gene>
    <name evidence="7" type="ORF">CD32_06910</name>
</gene>
<comment type="caution">
    <text evidence="7">The sequence shown here is derived from an EMBL/GenBank/DDBJ whole genome shotgun (WGS) entry which is preliminary data.</text>
</comment>
<feature type="transmembrane region" description="Helical" evidence="6">
    <location>
        <begin position="6"/>
        <end position="24"/>
    </location>
</feature>
<dbReference type="GO" id="GO:0035435">
    <property type="term" value="P:phosphate ion transmembrane transport"/>
    <property type="evidence" value="ECO:0007669"/>
    <property type="project" value="TreeGrafter"/>
</dbReference>
<evidence type="ECO:0000256" key="5">
    <source>
        <dbReference type="ARBA" id="ARBA00023136"/>
    </source>
</evidence>
<name>A0A0A3JGG5_9BACI</name>
<accession>A0A0A3JGG5</accession>
<dbReference type="EMBL" id="JPVP01000052">
    <property type="protein sequence ID" value="KGR86122.1"/>
    <property type="molecule type" value="Genomic_DNA"/>
</dbReference>